<evidence type="ECO:0008006" key="3">
    <source>
        <dbReference type="Google" id="ProtNLM"/>
    </source>
</evidence>
<sequence length="160" mass="17068">MVEVNMKAKNKITNMIKNEEGFTLIEIIAVLVILGILAAVAIPKYLDMRTDAIKKAAAAAASELNARERLALANWKLKGCAGVYPVLNKIDEKCTGTGAATDPLVDGPSSDLGPDWPGSAALTVSGGNLSFQGKIVTLERKKAVDTDENEAYYWTVTTVN</sequence>
<dbReference type="SUPFAM" id="SSF54523">
    <property type="entry name" value="Pili subunits"/>
    <property type="match status" value="1"/>
</dbReference>
<keyword evidence="1" id="KW-0812">Transmembrane</keyword>
<evidence type="ECO:0000256" key="1">
    <source>
        <dbReference type="SAM" id="Phobius"/>
    </source>
</evidence>
<evidence type="ECO:0000313" key="2">
    <source>
        <dbReference type="EMBL" id="CBX28382.1"/>
    </source>
</evidence>
<protein>
    <recommendedName>
        <fullName evidence="3">Prepilin-type N-terminal cleavage/methylation domain-containing protein</fullName>
    </recommendedName>
</protein>
<feature type="transmembrane region" description="Helical" evidence="1">
    <location>
        <begin position="21"/>
        <end position="42"/>
    </location>
</feature>
<keyword evidence="1" id="KW-1133">Transmembrane helix</keyword>
<dbReference type="Pfam" id="PF07963">
    <property type="entry name" value="N_methyl"/>
    <property type="match status" value="1"/>
</dbReference>
<dbReference type="NCBIfam" id="TIGR02532">
    <property type="entry name" value="IV_pilin_GFxxxE"/>
    <property type="match status" value="1"/>
</dbReference>
<dbReference type="InterPro" id="IPR045584">
    <property type="entry name" value="Pilin-like"/>
</dbReference>
<dbReference type="PROSITE" id="PS00409">
    <property type="entry name" value="PROKAR_NTER_METHYL"/>
    <property type="match status" value="1"/>
</dbReference>
<dbReference type="AlphaFoldDB" id="E1YCT8"/>
<organism evidence="2">
    <name type="scientific">uncultured Desulfobacterium sp</name>
    <dbReference type="NCBI Taxonomy" id="201089"/>
    <lineage>
        <taxon>Bacteria</taxon>
        <taxon>Pseudomonadati</taxon>
        <taxon>Thermodesulfobacteriota</taxon>
        <taxon>Desulfobacteria</taxon>
        <taxon>Desulfobacterales</taxon>
        <taxon>Desulfobacteriaceae</taxon>
        <taxon>Desulfobacterium</taxon>
        <taxon>environmental samples</taxon>
    </lineage>
</organism>
<gene>
    <name evidence="2" type="ORF">N47_G37060</name>
</gene>
<accession>E1YCT8</accession>
<dbReference type="Gene3D" id="3.30.700.10">
    <property type="entry name" value="Glycoprotein, Type 4 Pilin"/>
    <property type="match status" value="1"/>
</dbReference>
<reference evidence="2" key="1">
    <citation type="journal article" date="2011" name="Environ. Microbiol.">
        <title>Genomic insights into the metabolic potential of the polycyclic aromatic hydrocarbon degrading sulfate-reducing Deltaproteobacterium N47.</title>
        <authorList>
            <person name="Bergmann F."/>
            <person name="Selesi D."/>
            <person name="Weinmaier T."/>
            <person name="Tischler P."/>
            <person name="Rattei T."/>
            <person name="Meckenstock R.U."/>
        </authorList>
    </citation>
    <scope>NUCLEOTIDE SEQUENCE</scope>
</reference>
<proteinExistence type="predicted"/>
<keyword evidence="1" id="KW-0472">Membrane</keyword>
<dbReference type="InterPro" id="IPR012902">
    <property type="entry name" value="N_methyl_site"/>
</dbReference>
<name>E1YCT8_9BACT</name>
<dbReference type="EMBL" id="FR695868">
    <property type="protein sequence ID" value="CBX28382.1"/>
    <property type="molecule type" value="Genomic_DNA"/>
</dbReference>